<dbReference type="PANTHER" id="PTHR19848:SF8">
    <property type="entry name" value="F-BOX AND WD REPEAT DOMAIN CONTAINING 7"/>
    <property type="match status" value="1"/>
</dbReference>
<dbReference type="PANTHER" id="PTHR19848">
    <property type="entry name" value="WD40 REPEAT PROTEIN"/>
    <property type="match status" value="1"/>
</dbReference>
<evidence type="ECO:0000259" key="6">
    <source>
        <dbReference type="PROSITE" id="PS50011"/>
    </source>
</evidence>
<dbReference type="CDD" id="cd00200">
    <property type="entry name" value="WD40"/>
    <property type="match status" value="1"/>
</dbReference>
<dbReference type="Gene3D" id="3.30.200.20">
    <property type="entry name" value="Phosphorylase Kinase, domain 1"/>
    <property type="match status" value="1"/>
</dbReference>
<dbReference type="PROSITE" id="PS50294">
    <property type="entry name" value="WD_REPEATS_REGION"/>
    <property type="match status" value="3"/>
</dbReference>
<dbReference type="EMBL" id="BDCX01000004">
    <property type="protein sequence ID" value="GAT66600.1"/>
    <property type="molecule type" value="Genomic_DNA"/>
</dbReference>
<dbReference type="InterPro" id="IPR036322">
    <property type="entry name" value="WD40_repeat_dom_sf"/>
</dbReference>
<dbReference type="STRING" id="161355.PS9374_02250"/>
<dbReference type="Pfam" id="PF00069">
    <property type="entry name" value="Pkinase"/>
    <property type="match status" value="1"/>
</dbReference>
<evidence type="ECO:0000313" key="8">
    <source>
        <dbReference type="Proteomes" id="UP000077701"/>
    </source>
</evidence>
<organism evidence="7 8">
    <name type="scientific">Planomonospora sphaerica</name>
    <dbReference type="NCBI Taxonomy" id="161355"/>
    <lineage>
        <taxon>Bacteria</taxon>
        <taxon>Bacillati</taxon>
        <taxon>Actinomycetota</taxon>
        <taxon>Actinomycetes</taxon>
        <taxon>Streptosporangiales</taxon>
        <taxon>Streptosporangiaceae</taxon>
        <taxon>Planomonospora</taxon>
    </lineage>
</organism>
<dbReference type="PROSITE" id="PS50082">
    <property type="entry name" value="WD_REPEATS_2"/>
    <property type="match status" value="5"/>
</dbReference>
<proteinExistence type="predicted"/>
<evidence type="ECO:0000256" key="4">
    <source>
        <dbReference type="SAM" id="MobiDB-lite"/>
    </source>
</evidence>
<dbReference type="AlphaFoldDB" id="A0A171CES6"/>
<keyword evidence="7" id="KW-0418">Kinase</keyword>
<feature type="region of interest" description="Disordered" evidence="4">
    <location>
        <begin position="438"/>
        <end position="459"/>
    </location>
</feature>
<keyword evidence="1 3" id="KW-0853">WD repeat</keyword>
<name>A0A171CES6_9ACTN</name>
<dbReference type="Proteomes" id="UP000077701">
    <property type="component" value="Unassembled WGS sequence"/>
</dbReference>
<keyword evidence="2" id="KW-0677">Repeat</keyword>
<dbReference type="InterPro" id="IPR019775">
    <property type="entry name" value="WD40_repeat_CS"/>
</dbReference>
<dbReference type="GO" id="GO:0004674">
    <property type="term" value="F:protein serine/threonine kinase activity"/>
    <property type="evidence" value="ECO:0007669"/>
    <property type="project" value="UniProtKB-KW"/>
</dbReference>
<dbReference type="GO" id="GO:0005524">
    <property type="term" value="F:ATP binding"/>
    <property type="evidence" value="ECO:0007669"/>
    <property type="project" value="InterPro"/>
</dbReference>
<feature type="domain" description="Protein kinase" evidence="6">
    <location>
        <begin position="18"/>
        <end position="270"/>
    </location>
</feature>
<feature type="repeat" description="WD" evidence="3">
    <location>
        <begin position="735"/>
        <end position="770"/>
    </location>
</feature>
<dbReference type="Pfam" id="PF00400">
    <property type="entry name" value="WD40"/>
    <property type="match status" value="5"/>
</dbReference>
<dbReference type="PROSITE" id="PS00678">
    <property type="entry name" value="WD_REPEATS_1"/>
    <property type="match status" value="4"/>
</dbReference>
<feature type="region of interest" description="Disordered" evidence="4">
    <location>
        <begin position="266"/>
        <end position="327"/>
    </location>
</feature>
<feature type="repeat" description="WD" evidence="3">
    <location>
        <begin position="463"/>
        <end position="506"/>
    </location>
</feature>
<keyword evidence="5" id="KW-1133">Transmembrane helix</keyword>
<feature type="repeat" description="WD" evidence="3">
    <location>
        <begin position="572"/>
        <end position="594"/>
    </location>
</feature>
<dbReference type="InterPro" id="IPR001680">
    <property type="entry name" value="WD40_rpt"/>
</dbReference>
<feature type="region of interest" description="Disordered" evidence="4">
    <location>
        <begin position="351"/>
        <end position="370"/>
    </location>
</feature>
<keyword evidence="8" id="KW-1185">Reference proteome</keyword>
<evidence type="ECO:0000256" key="1">
    <source>
        <dbReference type="ARBA" id="ARBA00022574"/>
    </source>
</evidence>
<feature type="repeat" description="WD" evidence="3">
    <location>
        <begin position="690"/>
        <end position="733"/>
    </location>
</feature>
<dbReference type="PRINTS" id="PR00320">
    <property type="entry name" value="GPROTEINBRPT"/>
</dbReference>
<keyword evidence="5" id="KW-0472">Membrane</keyword>
<dbReference type="PROSITE" id="PS00108">
    <property type="entry name" value="PROTEIN_KINASE_ST"/>
    <property type="match status" value="1"/>
</dbReference>
<dbReference type="SUPFAM" id="SSF50978">
    <property type="entry name" value="WD40 repeat-like"/>
    <property type="match status" value="1"/>
</dbReference>
<keyword evidence="5" id="KW-0812">Transmembrane</keyword>
<dbReference type="Gene3D" id="2.130.10.10">
    <property type="entry name" value="YVTN repeat-like/Quinoprotein amine dehydrogenase"/>
    <property type="match status" value="2"/>
</dbReference>
<dbReference type="PROSITE" id="PS50011">
    <property type="entry name" value="PROTEIN_KINASE_DOM"/>
    <property type="match status" value="1"/>
</dbReference>
<feature type="repeat" description="WD" evidence="3">
    <location>
        <begin position="596"/>
        <end position="639"/>
    </location>
</feature>
<dbReference type="InterPro" id="IPR000719">
    <property type="entry name" value="Prot_kinase_dom"/>
</dbReference>
<keyword evidence="7" id="KW-0808">Transferase</keyword>
<dbReference type="RefSeq" id="WP_068896698.1">
    <property type="nucleotide sequence ID" value="NZ_BDCX01000004.1"/>
</dbReference>
<reference evidence="8" key="2">
    <citation type="submission" date="2016-04" db="EMBL/GenBank/DDBJ databases">
        <title>Planomonospora sphaerica JCM9374 whole genome shotgun sequence.</title>
        <authorList>
            <person name="Suzuki T."/>
            <person name="Dohra H."/>
            <person name="Kodani S."/>
        </authorList>
    </citation>
    <scope>NUCLEOTIDE SEQUENCE [LARGE SCALE GENOMIC DNA]</scope>
    <source>
        <strain evidence="8">JCM 9374</strain>
    </source>
</reference>
<dbReference type="InterPro" id="IPR020472">
    <property type="entry name" value="WD40_PAC1"/>
</dbReference>
<dbReference type="SMART" id="SM00320">
    <property type="entry name" value="WD40"/>
    <property type="match status" value="6"/>
</dbReference>
<feature type="transmembrane region" description="Helical" evidence="5">
    <location>
        <begin position="405"/>
        <end position="427"/>
    </location>
</feature>
<dbReference type="InterPro" id="IPR011009">
    <property type="entry name" value="Kinase-like_dom_sf"/>
</dbReference>
<evidence type="ECO:0000256" key="2">
    <source>
        <dbReference type="ARBA" id="ARBA00022737"/>
    </source>
</evidence>
<gene>
    <name evidence="7" type="ORF">PS9374_02250</name>
</gene>
<comment type="caution">
    <text evidence="7">The sequence shown here is derived from an EMBL/GenBank/DDBJ whole genome shotgun (WGS) entry which is preliminary data.</text>
</comment>
<dbReference type="Gene3D" id="1.10.510.10">
    <property type="entry name" value="Transferase(Phosphotransferase) domain 1"/>
    <property type="match status" value="1"/>
</dbReference>
<accession>A0A171CES6</accession>
<reference evidence="7 8" key="1">
    <citation type="journal article" date="2016" name="Genome Announc.">
        <title>Draft Genome Sequence of Planomonospora sphaerica JCM9374, a Rare Actinomycete.</title>
        <authorList>
            <person name="Dohra H."/>
            <person name="Suzuki T."/>
            <person name="Inoue Y."/>
            <person name="Kodani S."/>
        </authorList>
    </citation>
    <scope>NUCLEOTIDE SEQUENCE [LARGE SCALE GENOMIC DNA]</scope>
    <source>
        <strain evidence="7 8">JCM 9374</strain>
    </source>
</reference>
<evidence type="ECO:0000313" key="7">
    <source>
        <dbReference type="EMBL" id="GAT66600.1"/>
    </source>
</evidence>
<dbReference type="SUPFAM" id="SSF56112">
    <property type="entry name" value="Protein kinase-like (PK-like)"/>
    <property type="match status" value="1"/>
</dbReference>
<protein>
    <submittedName>
        <fullName evidence="7">Serine/threonine protein kinase-like protein</fullName>
    </submittedName>
</protein>
<dbReference type="InterPro" id="IPR008271">
    <property type="entry name" value="Ser/Thr_kinase_AS"/>
</dbReference>
<dbReference type="InterPro" id="IPR015943">
    <property type="entry name" value="WD40/YVTN_repeat-like_dom_sf"/>
</dbReference>
<evidence type="ECO:0000256" key="3">
    <source>
        <dbReference type="PROSITE-ProRule" id="PRU00221"/>
    </source>
</evidence>
<evidence type="ECO:0000256" key="5">
    <source>
        <dbReference type="SAM" id="Phobius"/>
    </source>
</evidence>
<sequence>MPDPNRLSASDPQQIGAYRLVGVLGEGGQGTVYLGQTSSGRRVAVKVLHTRMAAEASVRERFEREAALARRVAVFCTAQVLEAGVSDGRPYLVSEYVPGPSLQQLVAGEGPRTGSGLERLAVATATALAAIHRVGIVHRDFKPANVIMGPEGPVVIDFGIARILEAGVTSSALVGSPGYMAPEQLSDQPAGPASDMFAWAATMVYAATGHAVFTGQHPAAVMNAVLRGVPDLTGVPDGLRPLLAACLAKDPAARPTAERALSTLTGHGNAPIPLNGNGSQTVGRTVPGVVRQPPYGQGSKASDRTLGNRGSAVPGPSDGGDVEDDVTRYGFSGKRSWDVSAQPDALTVPAHPHLSPPPQPAMNHAGARTPVPDRDIAADVPRGTTVAGAAAPFVPAAPPHRRSRLLWGVVAAAIVVTAAALIAVIVFPSHIPFLGTETSTAPSTAAASTPTPSVEPSSSRALFTGHARAVNAVAVTELDGRSVVVSGSGDQTVRVWDLATGKQLGQPITDPAGPIVALAVTELDGRPTVVSGGYGETMRIWDLTTGKQLGQPIKNSSVESLAVTELDGRPVVISGSQDETVRLWDLATGKQLGLPFEGHSGTISGLAVTELDGRPTVVSGSIDKTAQVWDPTTGEQVRQPLTDSSISLNAVTVAELNDQPVAITGGGVLDRESAVWVWDLVTGSPIGQPFKGHTDEVRSVAVTQLEGRPVVISGSLDKTVRIWDLATREPIGKPLTGHDRGIHSIAVTKLDGRPVIVTGSGDGTIRVWDLPASSGGN</sequence>
<dbReference type="CDD" id="cd14014">
    <property type="entry name" value="STKc_PknB_like"/>
    <property type="match status" value="1"/>
</dbReference>
<keyword evidence="7" id="KW-0723">Serine/threonine-protein kinase</keyword>